<organism evidence="2 3">
    <name type="scientific">Trachymyrmex cornetzi</name>
    <dbReference type="NCBI Taxonomy" id="471704"/>
    <lineage>
        <taxon>Eukaryota</taxon>
        <taxon>Metazoa</taxon>
        <taxon>Ecdysozoa</taxon>
        <taxon>Arthropoda</taxon>
        <taxon>Hexapoda</taxon>
        <taxon>Insecta</taxon>
        <taxon>Pterygota</taxon>
        <taxon>Neoptera</taxon>
        <taxon>Endopterygota</taxon>
        <taxon>Hymenoptera</taxon>
        <taxon>Apocrita</taxon>
        <taxon>Aculeata</taxon>
        <taxon>Formicoidea</taxon>
        <taxon>Formicidae</taxon>
        <taxon>Myrmicinae</taxon>
        <taxon>Trachymyrmex</taxon>
    </lineage>
</organism>
<accession>A0A151J0D5</accession>
<dbReference type="STRING" id="471704.A0A151J0D5"/>
<reference evidence="2 3" key="1">
    <citation type="submission" date="2015-09" db="EMBL/GenBank/DDBJ databases">
        <title>Trachymyrmex cornetzi WGS genome.</title>
        <authorList>
            <person name="Nygaard S."/>
            <person name="Hu H."/>
            <person name="Boomsma J."/>
            <person name="Zhang G."/>
        </authorList>
    </citation>
    <scope>NUCLEOTIDE SEQUENCE [LARGE SCALE GENOMIC DNA]</scope>
    <source>
        <strain evidence="2">Tcor2-1</strain>
        <tissue evidence="2">Whole body</tissue>
    </source>
</reference>
<feature type="compositionally biased region" description="Pro residues" evidence="1">
    <location>
        <begin position="95"/>
        <end position="109"/>
    </location>
</feature>
<keyword evidence="3" id="KW-1185">Reference proteome</keyword>
<dbReference type="EMBL" id="KQ980636">
    <property type="protein sequence ID" value="KYN14944.1"/>
    <property type="molecule type" value="Genomic_DNA"/>
</dbReference>
<name>A0A151J0D5_9HYME</name>
<sequence length="197" mass="22734">MTIRKYRRGKDSGYRQSSRGVATMYRQKSKNRSKERGAHLPSSSPVIVSTCCECLRIKPVSPAVTSFLNRGRLPPRLHYLATFHRHTASFTTVSSPPPTPPPPLPPPPSSEALWQRSSFGHRYRFPPNGLWNFASGANPRFTQNHCYLQNYDPQYPAYLEYCNIALYFICRTFREISHLLLRLTVKRSEAALRRKMY</sequence>
<feature type="region of interest" description="Disordered" evidence="1">
    <location>
        <begin position="1"/>
        <end position="43"/>
    </location>
</feature>
<proteinExistence type="predicted"/>
<dbReference type="AlphaFoldDB" id="A0A151J0D5"/>
<dbReference type="Proteomes" id="UP000078492">
    <property type="component" value="Unassembled WGS sequence"/>
</dbReference>
<evidence type="ECO:0000313" key="3">
    <source>
        <dbReference type="Proteomes" id="UP000078492"/>
    </source>
</evidence>
<evidence type="ECO:0000256" key="1">
    <source>
        <dbReference type="SAM" id="MobiDB-lite"/>
    </source>
</evidence>
<protein>
    <submittedName>
        <fullName evidence="2">Uncharacterized protein</fullName>
    </submittedName>
</protein>
<evidence type="ECO:0000313" key="2">
    <source>
        <dbReference type="EMBL" id="KYN14944.1"/>
    </source>
</evidence>
<gene>
    <name evidence="2" type="ORF">ALC57_12840</name>
</gene>
<feature type="region of interest" description="Disordered" evidence="1">
    <location>
        <begin position="90"/>
        <end position="109"/>
    </location>
</feature>